<evidence type="ECO:0000313" key="2">
    <source>
        <dbReference type="EMBL" id="KIM58820.1"/>
    </source>
</evidence>
<evidence type="ECO:0008006" key="4">
    <source>
        <dbReference type="Google" id="ProtNLM"/>
    </source>
</evidence>
<protein>
    <recommendedName>
        <fullName evidence="4">Protein phosphatase inhibitor 2 (IPP-2)</fullName>
    </recommendedName>
</protein>
<reference evidence="2 3" key="1">
    <citation type="submission" date="2014-04" db="EMBL/GenBank/DDBJ databases">
        <authorList>
            <consortium name="DOE Joint Genome Institute"/>
            <person name="Kuo A."/>
            <person name="Kohler A."/>
            <person name="Nagy L.G."/>
            <person name="Floudas D."/>
            <person name="Copeland A."/>
            <person name="Barry K.W."/>
            <person name="Cichocki N."/>
            <person name="Veneault-Fourrey C."/>
            <person name="LaButti K."/>
            <person name="Lindquist E.A."/>
            <person name="Lipzen A."/>
            <person name="Lundell T."/>
            <person name="Morin E."/>
            <person name="Murat C."/>
            <person name="Sun H."/>
            <person name="Tunlid A."/>
            <person name="Henrissat B."/>
            <person name="Grigoriev I.V."/>
            <person name="Hibbett D.S."/>
            <person name="Martin F."/>
            <person name="Nordberg H.P."/>
            <person name="Cantor M.N."/>
            <person name="Hua S.X."/>
        </authorList>
    </citation>
    <scope>NUCLEOTIDE SEQUENCE [LARGE SCALE GENOMIC DNA]</scope>
    <source>
        <strain evidence="2 3">Foug A</strain>
    </source>
</reference>
<feature type="compositionally biased region" description="Low complexity" evidence="1">
    <location>
        <begin position="94"/>
        <end position="127"/>
    </location>
</feature>
<dbReference type="PANTHER" id="PTHR12398:SF20">
    <property type="entry name" value="PROTEIN PHOSPHATASE 1 REGULATORY INHIBITOR SUBUNIT 2"/>
    <property type="match status" value="1"/>
</dbReference>
<evidence type="ECO:0000313" key="3">
    <source>
        <dbReference type="Proteomes" id="UP000053989"/>
    </source>
</evidence>
<dbReference type="InParanoid" id="A0A0C3DDN9"/>
<organism evidence="2 3">
    <name type="scientific">Scleroderma citrinum Foug A</name>
    <dbReference type="NCBI Taxonomy" id="1036808"/>
    <lineage>
        <taxon>Eukaryota</taxon>
        <taxon>Fungi</taxon>
        <taxon>Dikarya</taxon>
        <taxon>Basidiomycota</taxon>
        <taxon>Agaricomycotina</taxon>
        <taxon>Agaricomycetes</taxon>
        <taxon>Agaricomycetidae</taxon>
        <taxon>Boletales</taxon>
        <taxon>Sclerodermatineae</taxon>
        <taxon>Sclerodermataceae</taxon>
        <taxon>Scleroderma</taxon>
    </lineage>
</organism>
<feature type="non-terminal residue" evidence="2">
    <location>
        <position position="1"/>
    </location>
</feature>
<dbReference type="GO" id="GO:0009966">
    <property type="term" value="P:regulation of signal transduction"/>
    <property type="evidence" value="ECO:0007669"/>
    <property type="project" value="InterPro"/>
</dbReference>
<accession>A0A0C3DDN9</accession>
<evidence type="ECO:0000256" key="1">
    <source>
        <dbReference type="SAM" id="MobiDB-lite"/>
    </source>
</evidence>
<feature type="region of interest" description="Disordered" evidence="1">
    <location>
        <begin position="56"/>
        <end position="160"/>
    </location>
</feature>
<dbReference type="InterPro" id="IPR007062">
    <property type="entry name" value="PPI-2"/>
</dbReference>
<dbReference type="EMBL" id="KN822081">
    <property type="protein sequence ID" value="KIM58820.1"/>
    <property type="molecule type" value="Genomic_DNA"/>
</dbReference>
<dbReference type="Proteomes" id="UP000053989">
    <property type="component" value="Unassembled WGS sequence"/>
</dbReference>
<proteinExistence type="predicted"/>
<feature type="compositionally biased region" description="Acidic residues" evidence="1">
    <location>
        <begin position="146"/>
        <end position="158"/>
    </location>
</feature>
<sequence>RSASNPKPKGILKNAGPQPLGGQQRLQWDEENLALTEIQKDSVMKITEPKTPYVRYNAETDEVEGDIPQLELGGARSPGLPTEPLPASPTSGIASGHSSRRASLSSVGKNSSGRSGSVTSSRSTSFSLPNDSKAEVKAGEGTLVDSDVEDDGPMDEEAAEKHAEFVKARNRHYSKEAEAMK</sequence>
<keyword evidence="3" id="KW-1185">Reference proteome</keyword>
<dbReference type="STRING" id="1036808.A0A0C3DDN9"/>
<dbReference type="GO" id="GO:0004864">
    <property type="term" value="F:protein phosphatase inhibitor activity"/>
    <property type="evidence" value="ECO:0007669"/>
    <property type="project" value="InterPro"/>
</dbReference>
<gene>
    <name evidence="2" type="ORF">SCLCIDRAFT_80527</name>
</gene>
<feature type="non-terminal residue" evidence="2">
    <location>
        <position position="181"/>
    </location>
</feature>
<feature type="region of interest" description="Disordered" evidence="1">
    <location>
        <begin position="1"/>
        <end position="23"/>
    </location>
</feature>
<dbReference type="PANTHER" id="PTHR12398">
    <property type="entry name" value="PROTEIN PHOSPHATASE INHIBITOR"/>
    <property type="match status" value="1"/>
</dbReference>
<dbReference type="Pfam" id="PF04979">
    <property type="entry name" value="IPP-2"/>
    <property type="match status" value="1"/>
</dbReference>
<dbReference type="OrthoDB" id="551302at2759"/>
<dbReference type="HOGENOM" id="CLU_075836_0_0_1"/>
<reference evidence="3" key="2">
    <citation type="submission" date="2015-01" db="EMBL/GenBank/DDBJ databases">
        <title>Evolutionary Origins and Diversification of the Mycorrhizal Mutualists.</title>
        <authorList>
            <consortium name="DOE Joint Genome Institute"/>
            <consortium name="Mycorrhizal Genomics Consortium"/>
            <person name="Kohler A."/>
            <person name="Kuo A."/>
            <person name="Nagy L.G."/>
            <person name="Floudas D."/>
            <person name="Copeland A."/>
            <person name="Barry K.W."/>
            <person name="Cichocki N."/>
            <person name="Veneault-Fourrey C."/>
            <person name="LaButti K."/>
            <person name="Lindquist E.A."/>
            <person name="Lipzen A."/>
            <person name="Lundell T."/>
            <person name="Morin E."/>
            <person name="Murat C."/>
            <person name="Riley R."/>
            <person name="Ohm R."/>
            <person name="Sun H."/>
            <person name="Tunlid A."/>
            <person name="Henrissat B."/>
            <person name="Grigoriev I.V."/>
            <person name="Hibbett D.S."/>
            <person name="Martin F."/>
        </authorList>
    </citation>
    <scope>NUCLEOTIDE SEQUENCE [LARGE SCALE GENOMIC DNA]</scope>
    <source>
        <strain evidence="3">Foug A</strain>
    </source>
</reference>
<name>A0A0C3DDN9_9AGAM</name>
<dbReference type="AlphaFoldDB" id="A0A0C3DDN9"/>